<proteinExistence type="predicted"/>
<protein>
    <submittedName>
        <fullName evidence="1">Uncharacterized protein</fullName>
    </submittedName>
</protein>
<organism evidence="1">
    <name type="scientific">Rhizophora mucronata</name>
    <name type="common">Asiatic mangrove</name>
    <dbReference type="NCBI Taxonomy" id="61149"/>
    <lineage>
        <taxon>Eukaryota</taxon>
        <taxon>Viridiplantae</taxon>
        <taxon>Streptophyta</taxon>
        <taxon>Embryophyta</taxon>
        <taxon>Tracheophyta</taxon>
        <taxon>Spermatophyta</taxon>
        <taxon>Magnoliopsida</taxon>
        <taxon>eudicotyledons</taxon>
        <taxon>Gunneridae</taxon>
        <taxon>Pentapetalae</taxon>
        <taxon>rosids</taxon>
        <taxon>fabids</taxon>
        <taxon>Malpighiales</taxon>
        <taxon>Rhizophoraceae</taxon>
        <taxon>Rhizophora</taxon>
    </lineage>
</organism>
<evidence type="ECO:0000313" key="1">
    <source>
        <dbReference type="EMBL" id="MBX36064.1"/>
    </source>
</evidence>
<dbReference type="AlphaFoldDB" id="A0A2P2N0T9"/>
<dbReference type="EMBL" id="GGEC01055580">
    <property type="protein sequence ID" value="MBX36064.1"/>
    <property type="molecule type" value="Transcribed_RNA"/>
</dbReference>
<accession>A0A2P2N0T9</accession>
<sequence>MEAECSSDLIINQIWKLRSAFCSLS</sequence>
<reference evidence="1" key="1">
    <citation type="submission" date="2018-02" db="EMBL/GenBank/DDBJ databases">
        <title>Rhizophora mucronata_Transcriptome.</title>
        <authorList>
            <person name="Meera S.P."/>
            <person name="Sreeshan A."/>
            <person name="Augustine A."/>
        </authorList>
    </citation>
    <scope>NUCLEOTIDE SEQUENCE</scope>
    <source>
        <tissue evidence="1">Leaf</tissue>
    </source>
</reference>
<name>A0A2P2N0T9_RHIMU</name>